<keyword evidence="1" id="KW-0645">Protease</keyword>
<dbReference type="InterPro" id="IPR028090">
    <property type="entry name" value="JAB_dom_prok"/>
</dbReference>
<dbReference type="GO" id="GO:0046872">
    <property type="term" value="F:metal ion binding"/>
    <property type="evidence" value="ECO:0007669"/>
    <property type="project" value="UniProtKB-KW"/>
</dbReference>
<dbReference type="AlphaFoldDB" id="A0A1W2DQR8"/>
<evidence type="ECO:0000256" key="2">
    <source>
        <dbReference type="ARBA" id="ARBA00022723"/>
    </source>
</evidence>
<dbReference type="STRING" id="1387277.SAMN06295998_1172"/>
<dbReference type="GO" id="GO:0008237">
    <property type="term" value="F:metallopeptidase activity"/>
    <property type="evidence" value="ECO:0007669"/>
    <property type="project" value="UniProtKB-KW"/>
</dbReference>
<dbReference type="Gene3D" id="3.40.140.10">
    <property type="entry name" value="Cytidine Deaminase, domain 2"/>
    <property type="match status" value="1"/>
</dbReference>
<organism evidence="7 8">
    <name type="scientific">Primorskyibacter flagellatus</name>
    <dbReference type="NCBI Taxonomy" id="1387277"/>
    <lineage>
        <taxon>Bacteria</taxon>
        <taxon>Pseudomonadati</taxon>
        <taxon>Pseudomonadota</taxon>
        <taxon>Alphaproteobacteria</taxon>
        <taxon>Rhodobacterales</taxon>
        <taxon>Roseobacteraceae</taxon>
        <taxon>Primorskyibacter</taxon>
    </lineage>
</organism>
<dbReference type="RefSeq" id="WP_084353931.1">
    <property type="nucleotide sequence ID" value="NZ_FWYD01000017.1"/>
</dbReference>
<sequence>MRLRIPNAIVERWASDLKRAGLREIGGVLFGEQIAEGDFRIVEATRQRFWGGTVTTFKRRGGAARKEILRLHERTGGNPERFNYLGEWHSHPMAPTVPSCRDETTMYELLADQAGAVNFLLLVIVRLDEEGQVRVGAQTYLGSGHKLSCGVEIEGADHDAMDVAFDEEEEEK</sequence>
<evidence type="ECO:0000313" key="8">
    <source>
        <dbReference type="Proteomes" id="UP000192330"/>
    </source>
</evidence>
<gene>
    <name evidence="7" type="ORF">SAMN06295998_1172</name>
</gene>
<evidence type="ECO:0000256" key="4">
    <source>
        <dbReference type="ARBA" id="ARBA00022833"/>
    </source>
</evidence>
<evidence type="ECO:0000256" key="3">
    <source>
        <dbReference type="ARBA" id="ARBA00022801"/>
    </source>
</evidence>
<dbReference type="Proteomes" id="UP000192330">
    <property type="component" value="Unassembled WGS sequence"/>
</dbReference>
<evidence type="ECO:0000313" key="7">
    <source>
        <dbReference type="EMBL" id="SMC99743.1"/>
    </source>
</evidence>
<dbReference type="SUPFAM" id="SSF102712">
    <property type="entry name" value="JAB1/MPN domain"/>
    <property type="match status" value="1"/>
</dbReference>
<dbReference type="EMBL" id="FWYD01000017">
    <property type="protein sequence ID" value="SMC99743.1"/>
    <property type="molecule type" value="Genomic_DNA"/>
</dbReference>
<evidence type="ECO:0000259" key="6">
    <source>
        <dbReference type="Pfam" id="PF14464"/>
    </source>
</evidence>
<feature type="domain" description="JAB" evidence="6">
    <location>
        <begin position="9"/>
        <end position="127"/>
    </location>
</feature>
<dbReference type="GO" id="GO:0006508">
    <property type="term" value="P:proteolysis"/>
    <property type="evidence" value="ECO:0007669"/>
    <property type="project" value="UniProtKB-KW"/>
</dbReference>
<keyword evidence="4" id="KW-0862">Zinc</keyword>
<dbReference type="Pfam" id="PF14464">
    <property type="entry name" value="Prok-JAB"/>
    <property type="match status" value="1"/>
</dbReference>
<evidence type="ECO:0000256" key="1">
    <source>
        <dbReference type="ARBA" id="ARBA00022670"/>
    </source>
</evidence>
<keyword evidence="3" id="KW-0378">Hydrolase</keyword>
<accession>A0A1W2DQR8</accession>
<keyword evidence="8" id="KW-1185">Reference proteome</keyword>
<dbReference type="OrthoDB" id="7848394at2"/>
<keyword evidence="5" id="KW-0482">Metalloprotease</keyword>
<proteinExistence type="predicted"/>
<reference evidence="7 8" key="1">
    <citation type="submission" date="2017-04" db="EMBL/GenBank/DDBJ databases">
        <authorList>
            <person name="Afonso C.L."/>
            <person name="Miller P.J."/>
            <person name="Scott M.A."/>
            <person name="Spackman E."/>
            <person name="Goraichik I."/>
            <person name="Dimitrov K.M."/>
            <person name="Suarez D.L."/>
            <person name="Swayne D.E."/>
        </authorList>
    </citation>
    <scope>NUCLEOTIDE SEQUENCE [LARGE SCALE GENOMIC DNA]</scope>
    <source>
        <strain evidence="7 8">CGMCC 1.12644</strain>
    </source>
</reference>
<name>A0A1W2DQR8_9RHOB</name>
<keyword evidence="2" id="KW-0479">Metal-binding</keyword>
<evidence type="ECO:0000256" key="5">
    <source>
        <dbReference type="ARBA" id="ARBA00023049"/>
    </source>
</evidence>
<protein>
    <submittedName>
        <fullName evidence="7">JAB domain-containing protein</fullName>
    </submittedName>
</protein>